<accession>A0A917XZ56</accession>
<reference evidence="2" key="2">
    <citation type="submission" date="2020-09" db="EMBL/GenBank/DDBJ databases">
        <authorList>
            <person name="Sun Q."/>
            <person name="Ohkuma M."/>
        </authorList>
    </citation>
    <scope>NUCLEOTIDE SEQUENCE</scope>
    <source>
        <strain evidence="2">JCM 17251</strain>
    </source>
</reference>
<reference evidence="2" key="1">
    <citation type="journal article" date="2014" name="Int. J. Syst. Evol. Microbiol.">
        <title>Complete genome sequence of Corynebacterium casei LMG S-19264T (=DSM 44701T), isolated from a smear-ripened cheese.</title>
        <authorList>
            <consortium name="US DOE Joint Genome Institute (JGI-PGF)"/>
            <person name="Walter F."/>
            <person name="Albersmeier A."/>
            <person name="Kalinowski J."/>
            <person name="Ruckert C."/>
        </authorList>
    </citation>
    <scope>NUCLEOTIDE SEQUENCE</scope>
    <source>
        <strain evidence="2">JCM 17251</strain>
    </source>
</reference>
<protein>
    <submittedName>
        <fullName evidence="2">Uncharacterized protein</fullName>
    </submittedName>
</protein>
<dbReference type="RefSeq" id="WP_188857166.1">
    <property type="nucleotide sequence ID" value="NZ_BMOS01000013.1"/>
</dbReference>
<name>A0A917XZ56_9BACI</name>
<keyword evidence="1" id="KW-0472">Membrane</keyword>
<sequence length="53" mass="6313">MVETMLDFMLGPMRGISHFYFEHQMLFNMIIVGLALYKLFFTKKNKANESTNY</sequence>
<organism evidence="2 3">
    <name type="scientific">Oceanobacillus indicireducens</name>
    <dbReference type="NCBI Taxonomy" id="1004261"/>
    <lineage>
        <taxon>Bacteria</taxon>
        <taxon>Bacillati</taxon>
        <taxon>Bacillota</taxon>
        <taxon>Bacilli</taxon>
        <taxon>Bacillales</taxon>
        <taxon>Bacillaceae</taxon>
        <taxon>Oceanobacillus</taxon>
    </lineage>
</organism>
<dbReference type="AlphaFoldDB" id="A0A917XZ56"/>
<keyword evidence="3" id="KW-1185">Reference proteome</keyword>
<keyword evidence="1" id="KW-0812">Transmembrane</keyword>
<dbReference type="EMBL" id="BMOS01000013">
    <property type="protein sequence ID" value="GGN59020.1"/>
    <property type="molecule type" value="Genomic_DNA"/>
</dbReference>
<gene>
    <name evidence="2" type="ORF">GCM10007971_21710</name>
</gene>
<dbReference type="Proteomes" id="UP000624041">
    <property type="component" value="Unassembled WGS sequence"/>
</dbReference>
<evidence type="ECO:0000313" key="3">
    <source>
        <dbReference type="Proteomes" id="UP000624041"/>
    </source>
</evidence>
<evidence type="ECO:0000256" key="1">
    <source>
        <dbReference type="SAM" id="Phobius"/>
    </source>
</evidence>
<feature type="transmembrane region" description="Helical" evidence="1">
    <location>
        <begin position="20"/>
        <end position="40"/>
    </location>
</feature>
<comment type="caution">
    <text evidence="2">The sequence shown here is derived from an EMBL/GenBank/DDBJ whole genome shotgun (WGS) entry which is preliminary data.</text>
</comment>
<proteinExistence type="predicted"/>
<evidence type="ECO:0000313" key="2">
    <source>
        <dbReference type="EMBL" id="GGN59020.1"/>
    </source>
</evidence>
<keyword evidence="1" id="KW-1133">Transmembrane helix</keyword>